<accession>A0A7G5B9Q6</accession>
<keyword evidence="2" id="KW-1185">Reference proteome</keyword>
<reference evidence="1 2" key="1">
    <citation type="submission" date="2020-07" db="EMBL/GenBank/DDBJ databases">
        <title>Ralstonia phages.</title>
        <authorList>
            <person name="Trotereau A."/>
            <person name="Boyer C."/>
            <person name="Torres-Barcelo C."/>
        </authorList>
    </citation>
    <scope>NUCLEOTIDE SEQUENCE [LARGE SCALE GENOMIC DNA]</scope>
</reference>
<dbReference type="Proteomes" id="UP000515604">
    <property type="component" value="Segment"/>
</dbReference>
<organism evidence="1 2">
    <name type="scientific">Ralstonia phage Eline</name>
    <dbReference type="NCBI Taxonomy" id="2759724"/>
    <lineage>
        <taxon>Viruses</taxon>
        <taxon>Duplodnaviria</taxon>
        <taxon>Heunggongvirae</taxon>
        <taxon>Uroviricota</taxon>
        <taxon>Caudoviricetes</taxon>
        <taxon>Cimandefvirus</taxon>
        <taxon>Cimandefvirus eline</taxon>
    </lineage>
</organism>
<sequence>MSRSGYTEDGEDTWDYIRWRGAVNSAIKGKRGQAFLRELLAALDAMPEKSLAPGALESDGEFCALGVIGHARGLDLSSIDTENWPQLSRAFNIAESMAREIMWENDDSVDSWDYVEIHGPLRPAEYRRSERVWNAFAGLRRWRRMREWAAGNIIQPASQQQDASAHD</sequence>
<evidence type="ECO:0000313" key="2">
    <source>
        <dbReference type="Proteomes" id="UP000515604"/>
    </source>
</evidence>
<protein>
    <submittedName>
        <fullName evidence="1">Uncharacterized protein</fullName>
    </submittedName>
</protein>
<proteinExistence type="predicted"/>
<name>A0A7G5B9Q6_9CAUD</name>
<evidence type="ECO:0000313" key="1">
    <source>
        <dbReference type="EMBL" id="QMV33029.1"/>
    </source>
</evidence>
<dbReference type="EMBL" id="MT740736">
    <property type="protein sequence ID" value="QMV33029.1"/>
    <property type="molecule type" value="Genomic_DNA"/>
</dbReference>
<gene>
    <name evidence="1" type="ORF">3Fb_00026</name>
</gene>